<gene>
    <name evidence="2" type="ordered locus">ACP_2833</name>
</gene>
<accession>C1F3P4</accession>
<evidence type="ECO:0000256" key="1">
    <source>
        <dbReference type="SAM" id="SignalP"/>
    </source>
</evidence>
<dbReference type="RefSeq" id="WP_015897890.1">
    <property type="nucleotide sequence ID" value="NC_012483.1"/>
</dbReference>
<keyword evidence="1" id="KW-0732">Signal</keyword>
<dbReference type="OrthoDB" id="112719at2"/>
<dbReference type="InParanoid" id="C1F3P4"/>
<dbReference type="AlphaFoldDB" id="C1F3P4"/>
<dbReference type="EMBL" id="CP001472">
    <property type="protein sequence ID" value="ACO31721.1"/>
    <property type="molecule type" value="Genomic_DNA"/>
</dbReference>
<name>C1F3P4_ACIC5</name>
<dbReference type="KEGG" id="aca:ACP_2833"/>
<reference evidence="2 3" key="1">
    <citation type="journal article" date="2009" name="Appl. Environ. Microbiol.">
        <title>Three genomes from the phylum Acidobacteria provide insight into the lifestyles of these microorganisms in soils.</title>
        <authorList>
            <person name="Ward N.L."/>
            <person name="Challacombe J.F."/>
            <person name="Janssen P.H."/>
            <person name="Henrissat B."/>
            <person name="Coutinho P.M."/>
            <person name="Wu M."/>
            <person name="Xie G."/>
            <person name="Haft D.H."/>
            <person name="Sait M."/>
            <person name="Badger J."/>
            <person name="Barabote R.D."/>
            <person name="Bradley B."/>
            <person name="Brettin T.S."/>
            <person name="Brinkac L.M."/>
            <person name="Bruce D."/>
            <person name="Creasy T."/>
            <person name="Daugherty S.C."/>
            <person name="Davidsen T.M."/>
            <person name="DeBoy R.T."/>
            <person name="Detter J.C."/>
            <person name="Dodson R.J."/>
            <person name="Durkin A.S."/>
            <person name="Ganapathy A."/>
            <person name="Gwinn-Giglio M."/>
            <person name="Han C.S."/>
            <person name="Khouri H."/>
            <person name="Kiss H."/>
            <person name="Kothari S.P."/>
            <person name="Madupu R."/>
            <person name="Nelson K.E."/>
            <person name="Nelson W.C."/>
            <person name="Paulsen I."/>
            <person name="Penn K."/>
            <person name="Ren Q."/>
            <person name="Rosovitz M.J."/>
            <person name="Selengut J.D."/>
            <person name="Shrivastava S."/>
            <person name="Sullivan S.A."/>
            <person name="Tapia R."/>
            <person name="Thompson L.S."/>
            <person name="Watkins K.L."/>
            <person name="Yang Q."/>
            <person name="Yu C."/>
            <person name="Zafar N."/>
            <person name="Zhou L."/>
            <person name="Kuske C.R."/>
        </authorList>
    </citation>
    <scope>NUCLEOTIDE SEQUENCE [LARGE SCALE GENOMIC DNA]</scope>
    <source>
        <strain evidence="3">ATCC 51196 / DSM 11244 / BCRC 80197 / JCM 7670 / NBRC 15755 / NCIMB 13165 / 161</strain>
    </source>
</reference>
<feature type="signal peptide" evidence="1">
    <location>
        <begin position="1"/>
        <end position="24"/>
    </location>
</feature>
<protein>
    <recommendedName>
        <fullName evidence="4">Lipoprotein</fullName>
    </recommendedName>
</protein>
<proteinExistence type="predicted"/>
<evidence type="ECO:0008006" key="4">
    <source>
        <dbReference type="Google" id="ProtNLM"/>
    </source>
</evidence>
<sequence>MKLSGLFLCVVIASVSLFPRAALAQNPQESQKQINDLVWTAIKTELAADKNDHSVFIYRDHDVTPQKNKYSIVIQTTSHGSVSRVTKLNGNAIPIAQQQAKVNTYVNSPSLQDKKRKADEHDAKQTEQMLRMLPNAFIWKIASENDQDITLTYKPNPNFNPPTMESRVFAAMAGEMVVDRHQYRIKTFKGKLIHAVNFGWGILGHMNQGGTFDVERKELQPHVWEIVATHVHINGHILFFKTISQNEDEVDTDFQPAPENQSLEDAAKTLMQQPNWPQSE</sequence>
<evidence type="ECO:0000313" key="3">
    <source>
        <dbReference type="Proteomes" id="UP000002207"/>
    </source>
</evidence>
<dbReference type="eggNOG" id="ENOG5030PKN">
    <property type="taxonomic scope" value="Bacteria"/>
</dbReference>
<dbReference type="STRING" id="240015.ACP_2833"/>
<feature type="chain" id="PRO_5002909265" description="Lipoprotein" evidence="1">
    <location>
        <begin position="25"/>
        <end position="280"/>
    </location>
</feature>
<organism evidence="2 3">
    <name type="scientific">Acidobacterium capsulatum (strain ATCC 51196 / DSM 11244 / BCRC 80197 / JCM 7670 / NBRC 15755 / NCIMB 13165 / 161)</name>
    <dbReference type="NCBI Taxonomy" id="240015"/>
    <lineage>
        <taxon>Bacteria</taxon>
        <taxon>Pseudomonadati</taxon>
        <taxon>Acidobacteriota</taxon>
        <taxon>Terriglobia</taxon>
        <taxon>Terriglobales</taxon>
        <taxon>Acidobacteriaceae</taxon>
        <taxon>Acidobacterium</taxon>
    </lineage>
</organism>
<evidence type="ECO:0000313" key="2">
    <source>
        <dbReference type="EMBL" id="ACO31721.1"/>
    </source>
</evidence>
<dbReference type="Proteomes" id="UP000002207">
    <property type="component" value="Chromosome"/>
</dbReference>
<dbReference type="HOGENOM" id="CLU_086678_0_0_0"/>
<keyword evidence="3" id="KW-1185">Reference proteome</keyword>